<dbReference type="SUPFAM" id="SSF52540">
    <property type="entry name" value="P-loop containing nucleoside triphosphate hydrolases"/>
    <property type="match status" value="1"/>
</dbReference>
<dbReference type="SMART" id="SM00382">
    <property type="entry name" value="AAA"/>
    <property type="match status" value="1"/>
</dbReference>
<keyword evidence="2" id="KW-0547">Nucleotide-binding</keyword>
<evidence type="ECO:0000313" key="6">
    <source>
        <dbReference type="Proteomes" id="UP000219559"/>
    </source>
</evidence>
<evidence type="ECO:0000256" key="2">
    <source>
        <dbReference type="ARBA" id="ARBA00022741"/>
    </source>
</evidence>
<proteinExistence type="predicted"/>
<dbReference type="AlphaFoldDB" id="A0A2A4GDJ6"/>
<accession>A0A2A4GDJ6</accession>
<dbReference type="InterPro" id="IPR027417">
    <property type="entry name" value="P-loop_NTPase"/>
</dbReference>
<evidence type="ECO:0000313" key="5">
    <source>
        <dbReference type="EMBL" id="PCE66491.1"/>
    </source>
</evidence>
<dbReference type="PANTHER" id="PTHR42939">
    <property type="entry name" value="ABC TRANSPORTER ATP-BINDING PROTEIN ALBC-RELATED"/>
    <property type="match status" value="1"/>
</dbReference>
<dbReference type="PANTHER" id="PTHR42939:SF1">
    <property type="entry name" value="ABC TRANSPORTER ATP-BINDING PROTEIN ALBC-RELATED"/>
    <property type="match status" value="1"/>
</dbReference>
<dbReference type="InterPro" id="IPR017871">
    <property type="entry name" value="ABC_transporter-like_CS"/>
</dbReference>
<sequence length="238" mass="26336">MIQVDSISKTYGTNTVLNIPALEIPRGQSFGLVGNNGAGKTTFFSLLLDLISPSTGHISNKEVQINTSEDWKPFTSAFVDESFLIGYLTPEEYFYFIGELRQTSKSDVDALLAGFEDFFHGEILGQKKYLRDLSKGNQKKVGIVASFIGNPEVVILDEPFANLDPTTQIRLKGIIRELAAKEDVTVLVSSHDLAHVTEVCERIVVLEKGEVVRDIATSKETLAELESFFGKVVSREEE</sequence>
<dbReference type="Pfam" id="PF00005">
    <property type="entry name" value="ABC_tran"/>
    <property type="match status" value="1"/>
</dbReference>
<dbReference type="PROSITE" id="PS50893">
    <property type="entry name" value="ABC_TRANSPORTER_2"/>
    <property type="match status" value="1"/>
</dbReference>
<dbReference type="CDD" id="cd03230">
    <property type="entry name" value="ABC_DR_subfamily_A"/>
    <property type="match status" value="1"/>
</dbReference>
<dbReference type="InterPro" id="IPR003439">
    <property type="entry name" value="ABC_transporter-like_ATP-bd"/>
</dbReference>
<dbReference type="PROSITE" id="PS00211">
    <property type="entry name" value="ABC_TRANSPORTER_1"/>
    <property type="match status" value="1"/>
</dbReference>
<keyword evidence="3 5" id="KW-0067">ATP-binding</keyword>
<dbReference type="InterPro" id="IPR051782">
    <property type="entry name" value="ABC_Transporter_VariousFunc"/>
</dbReference>
<evidence type="ECO:0000256" key="3">
    <source>
        <dbReference type="ARBA" id="ARBA00022840"/>
    </source>
</evidence>
<gene>
    <name evidence="5" type="ORF">B7P33_04125</name>
</gene>
<keyword evidence="1" id="KW-0813">Transport</keyword>
<dbReference type="Gene3D" id="3.40.50.300">
    <property type="entry name" value="P-loop containing nucleotide triphosphate hydrolases"/>
    <property type="match status" value="1"/>
</dbReference>
<evidence type="ECO:0000256" key="1">
    <source>
        <dbReference type="ARBA" id="ARBA00022448"/>
    </source>
</evidence>
<protein>
    <submittedName>
        <fullName evidence="5">ATP-binding protein</fullName>
    </submittedName>
</protein>
<evidence type="ECO:0000259" key="4">
    <source>
        <dbReference type="PROSITE" id="PS50893"/>
    </source>
</evidence>
<dbReference type="GO" id="GO:0016887">
    <property type="term" value="F:ATP hydrolysis activity"/>
    <property type="evidence" value="ECO:0007669"/>
    <property type="project" value="InterPro"/>
</dbReference>
<comment type="caution">
    <text evidence="5">The sequence shown here is derived from an EMBL/GenBank/DDBJ whole genome shotgun (WGS) entry which is preliminary data.</text>
</comment>
<name>A0A2A4GDJ6_9FLAO</name>
<feature type="domain" description="ABC transporter" evidence="4">
    <location>
        <begin position="2"/>
        <end position="233"/>
    </location>
</feature>
<organism evidence="5 6">
    <name type="scientific">Sediminicola luteus</name>
    <dbReference type="NCBI Taxonomy" id="319238"/>
    <lineage>
        <taxon>Bacteria</taxon>
        <taxon>Pseudomonadati</taxon>
        <taxon>Bacteroidota</taxon>
        <taxon>Flavobacteriia</taxon>
        <taxon>Flavobacteriales</taxon>
        <taxon>Flavobacteriaceae</taxon>
        <taxon>Sediminicola</taxon>
    </lineage>
</organism>
<keyword evidence="6" id="KW-1185">Reference proteome</keyword>
<reference evidence="5 6" key="1">
    <citation type="submission" date="2017-04" db="EMBL/GenBank/DDBJ databases">
        <title>A new member of the family Flavobacteriaceae isolated from ascidians.</title>
        <authorList>
            <person name="Chen L."/>
        </authorList>
    </citation>
    <scope>NUCLEOTIDE SEQUENCE [LARGE SCALE GENOMIC DNA]</scope>
    <source>
        <strain evidence="5 6">HQA918</strain>
    </source>
</reference>
<dbReference type="Proteomes" id="UP000219559">
    <property type="component" value="Unassembled WGS sequence"/>
</dbReference>
<dbReference type="InterPro" id="IPR003593">
    <property type="entry name" value="AAA+_ATPase"/>
</dbReference>
<dbReference type="OrthoDB" id="9801987at2"/>
<dbReference type="EMBL" id="NBWU01000001">
    <property type="protein sequence ID" value="PCE66491.1"/>
    <property type="molecule type" value="Genomic_DNA"/>
</dbReference>
<dbReference type="GO" id="GO:0005524">
    <property type="term" value="F:ATP binding"/>
    <property type="evidence" value="ECO:0007669"/>
    <property type="project" value="UniProtKB-KW"/>
</dbReference>
<dbReference type="RefSeq" id="WP_097442013.1">
    <property type="nucleotide sequence ID" value="NZ_NBWU01000001.1"/>
</dbReference>